<feature type="chain" id="PRO_5003836865" description="Phytase-like domain-containing protein" evidence="1">
    <location>
        <begin position="21"/>
        <end position="361"/>
    </location>
</feature>
<evidence type="ECO:0000313" key="2">
    <source>
        <dbReference type="EMBL" id="EJK60865.1"/>
    </source>
</evidence>
<evidence type="ECO:0000256" key="1">
    <source>
        <dbReference type="SAM" id="SignalP"/>
    </source>
</evidence>
<dbReference type="Gene3D" id="2.120.10.30">
    <property type="entry name" value="TolB, C-terminal domain"/>
    <property type="match status" value="2"/>
</dbReference>
<keyword evidence="3" id="KW-1185">Reference proteome</keyword>
<reference evidence="2 3" key="1">
    <citation type="journal article" date="2012" name="Genome Biol.">
        <title>Genome and low-iron response of an oceanic diatom adapted to chronic iron limitation.</title>
        <authorList>
            <person name="Lommer M."/>
            <person name="Specht M."/>
            <person name="Roy A.S."/>
            <person name="Kraemer L."/>
            <person name="Andreson R."/>
            <person name="Gutowska M.A."/>
            <person name="Wolf J."/>
            <person name="Bergner S.V."/>
            <person name="Schilhabel M.B."/>
            <person name="Klostermeier U.C."/>
            <person name="Beiko R.G."/>
            <person name="Rosenstiel P."/>
            <person name="Hippler M."/>
            <person name="Laroche J."/>
        </authorList>
    </citation>
    <scope>NUCLEOTIDE SEQUENCE [LARGE SCALE GENOMIC DNA]</scope>
    <source>
        <strain evidence="2 3">CCMP1005</strain>
    </source>
</reference>
<dbReference type="Proteomes" id="UP000266841">
    <property type="component" value="Unassembled WGS sequence"/>
</dbReference>
<dbReference type="InterPro" id="IPR051262">
    <property type="entry name" value="SMP-30/CGR1_Lactonase"/>
</dbReference>
<accession>K0S6I0</accession>
<dbReference type="PROSITE" id="PS51257">
    <property type="entry name" value="PROKAR_LIPOPROTEIN"/>
    <property type="match status" value="1"/>
</dbReference>
<sequence>MKLAHSAIVIALASSGACLASSETDELGAASALFSGGIEVAATDPEFHWLEGPVWSNEGNYLLFSDVKWVDENGIACGMIWKLDAEDNLSKFLKCSGLVGPGEPPADLLERKEAGGNGLAWGWGGESDLLICQHGMGRIVRLDPSSVVDGEIDDDAMADADDPLAYAYEIAPQVPAVYKIPYDPAVAVDGTSAETIRLRSFERSATEGPNGVIFIDGDLINPITNFDDPRVEIFGGDEVTKRLELEYRIEGENASNPPLTDGSTYDKDLDVLFIAGPGGVYMYKGQTGGYHFLGFLRVDDLVANVAVGGDYLWITANKRLLRVKLANGGDKESSTPSGCGRMQSEWLFGFSAMVAFYVIMM</sequence>
<feature type="signal peptide" evidence="1">
    <location>
        <begin position="1"/>
        <end position="20"/>
    </location>
</feature>
<keyword evidence="1" id="KW-0732">Signal</keyword>
<dbReference type="PANTHER" id="PTHR47572">
    <property type="entry name" value="LIPOPROTEIN-RELATED"/>
    <property type="match status" value="1"/>
</dbReference>
<gene>
    <name evidence="2" type="ORF">THAOC_18721</name>
</gene>
<evidence type="ECO:0000313" key="3">
    <source>
        <dbReference type="Proteomes" id="UP000266841"/>
    </source>
</evidence>
<dbReference type="InterPro" id="IPR011042">
    <property type="entry name" value="6-blade_b-propeller_TolB-like"/>
</dbReference>
<dbReference type="EMBL" id="AGNL01020628">
    <property type="protein sequence ID" value="EJK60865.1"/>
    <property type="molecule type" value="Genomic_DNA"/>
</dbReference>
<comment type="caution">
    <text evidence="2">The sequence shown here is derived from an EMBL/GenBank/DDBJ whole genome shotgun (WGS) entry which is preliminary data.</text>
</comment>
<protein>
    <recommendedName>
        <fullName evidence="4">Phytase-like domain-containing protein</fullName>
    </recommendedName>
</protein>
<proteinExistence type="predicted"/>
<dbReference type="AlphaFoldDB" id="K0S6I0"/>
<name>K0S6I0_THAOC</name>
<dbReference type="SUPFAM" id="SSF63829">
    <property type="entry name" value="Calcium-dependent phosphotriesterase"/>
    <property type="match status" value="1"/>
</dbReference>
<organism evidence="2 3">
    <name type="scientific">Thalassiosira oceanica</name>
    <name type="common">Marine diatom</name>
    <dbReference type="NCBI Taxonomy" id="159749"/>
    <lineage>
        <taxon>Eukaryota</taxon>
        <taxon>Sar</taxon>
        <taxon>Stramenopiles</taxon>
        <taxon>Ochrophyta</taxon>
        <taxon>Bacillariophyta</taxon>
        <taxon>Coscinodiscophyceae</taxon>
        <taxon>Thalassiosirophycidae</taxon>
        <taxon>Thalassiosirales</taxon>
        <taxon>Thalassiosiraceae</taxon>
        <taxon>Thalassiosira</taxon>
    </lineage>
</organism>
<dbReference type="OrthoDB" id="423498at2759"/>
<evidence type="ECO:0008006" key="4">
    <source>
        <dbReference type="Google" id="ProtNLM"/>
    </source>
</evidence>
<dbReference type="PANTHER" id="PTHR47572:SF4">
    <property type="entry name" value="LACTONASE DRP35"/>
    <property type="match status" value="1"/>
</dbReference>